<sequence length="427" mass="46755">MKLCDTLFLLGVILTEGAFVAADFKCNVDKRFTEPWCGRPTAIDPRTGAVLSFTMARAAARSSDTFACKPDPRIVLSCCKDTFTAGPTDPISSNVYGNNCDPNINIHFGPIMCLKTTGEYFPGNNTCESLVARSCSRDLLLPPSVEEASRPADKTPIPWAGRLAQFAHLYDQFCATSVVPACSGYQLNHGITHLLKNLVFQHPEFGTSSLNREHFLVLNLWKVMMNNNCDINQTKRGYFAEVLRTKLTKQEFHEEVLPGAKSEYTQAHEDPTIIVSDGVSGILKIKRLSVRVSKLKDRANLSISSSSFLHGGEARRTLPYGLDTLSIAFRGSEGSSNEAVYTVLQHLLGSDPASIKWSNVTSPLQLPVKAFHLSYSDVRHCGILVKAPANQSNSFATQALDEIKKIADAEGQGVHQQSSSRSSILGR</sequence>
<organism evidence="2 3">
    <name type="scientific">Puccinia striiformis f. sp. tritici PST-78</name>
    <dbReference type="NCBI Taxonomy" id="1165861"/>
    <lineage>
        <taxon>Eukaryota</taxon>
        <taxon>Fungi</taxon>
        <taxon>Dikarya</taxon>
        <taxon>Basidiomycota</taxon>
        <taxon>Pucciniomycotina</taxon>
        <taxon>Pucciniomycetes</taxon>
        <taxon>Pucciniales</taxon>
        <taxon>Pucciniaceae</taxon>
        <taxon>Puccinia</taxon>
    </lineage>
</organism>
<gene>
    <name evidence="2" type="ORF">PSTG_04915</name>
</gene>
<evidence type="ECO:0000313" key="3">
    <source>
        <dbReference type="Proteomes" id="UP000054564"/>
    </source>
</evidence>
<proteinExistence type="predicted"/>
<dbReference type="InterPro" id="IPR011249">
    <property type="entry name" value="Metalloenz_LuxS/M16"/>
</dbReference>
<dbReference type="Proteomes" id="UP000054564">
    <property type="component" value="Unassembled WGS sequence"/>
</dbReference>
<protein>
    <submittedName>
        <fullName evidence="2">Uncharacterized protein</fullName>
    </submittedName>
</protein>
<keyword evidence="3" id="KW-1185">Reference proteome</keyword>
<keyword evidence="1" id="KW-0732">Signal</keyword>
<feature type="chain" id="PRO_5005550395" evidence="1">
    <location>
        <begin position="18"/>
        <end position="427"/>
    </location>
</feature>
<dbReference type="GO" id="GO:0046872">
    <property type="term" value="F:metal ion binding"/>
    <property type="evidence" value="ECO:0007669"/>
    <property type="project" value="InterPro"/>
</dbReference>
<evidence type="ECO:0000313" key="2">
    <source>
        <dbReference type="EMBL" id="KNF01795.1"/>
    </source>
</evidence>
<comment type="caution">
    <text evidence="2">The sequence shown here is derived from an EMBL/GenBank/DDBJ whole genome shotgun (WGS) entry which is preliminary data.</text>
</comment>
<dbReference type="SUPFAM" id="SSF63411">
    <property type="entry name" value="LuxS/MPP-like metallohydrolase"/>
    <property type="match status" value="1"/>
</dbReference>
<accession>A0A0L0VS00</accession>
<reference evidence="3" key="1">
    <citation type="submission" date="2014-03" db="EMBL/GenBank/DDBJ databases">
        <title>The Genome Sequence of Puccinia striiformis f. sp. tritici PST-78.</title>
        <authorList>
            <consortium name="The Broad Institute Genome Sequencing Platform"/>
            <person name="Cuomo C."/>
            <person name="Hulbert S."/>
            <person name="Chen X."/>
            <person name="Walker B."/>
            <person name="Young S.K."/>
            <person name="Zeng Q."/>
            <person name="Gargeya S."/>
            <person name="Fitzgerald M."/>
            <person name="Haas B."/>
            <person name="Abouelleil A."/>
            <person name="Alvarado L."/>
            <person name="Arachchi H.M."/>
            <person name="Berlin A.M."/>
            <person name="Chapman S.B."/>
            <person name="Goldberg J."/>
            <person name="Griggs A."/>
            <person name="Gujja S."/>
            <person name="Hansen M."/>
            <person name="Howarth C."/>
            <person name="Imamovic A."/>
            <person name="Larimer J."/>
            <person name="McCowan C."/>
            <person name="Montmayeur A."/>
            <person name="Murphy C."/>
            <person name="Neiman D."/>
            <person name="Pearson M."/>
            <person name="Priest M."/>
            <person name="Roberts A."/>
            <person name="Saif S."/>
            <person name="Shea T."/>
            <person name="Sisk P."/>
            <person name="Sykes S."/>
            <person name="Wortman J."/>
            <person name="Nusbaum C."/>
            <person name="Birren B."/>
        </authorList>
    </citation>
    <scope>NUCLEOTIDE SEQUENCE [LARGE SCALE GENOMIC DNA]</scope>
    <source>
        <strain evidence="3">race PST-78</strain>
    </source>
</reference>
<evidence type="ECO:0000256" key="1">
    <source>
        <dbReference type="SAM" id="SignalP"/>
    </source>
</evidence>
<feature type="signal peptide" evidence="1">
    <location>
        <begin position="1"/>
        <end position="17"/>
    </location>
</feature>
<dbReference type="AlphaFoldDB" id="A0A0L0VS00"/>
<dbReference type="EMBL" id="AJIL01000027">
    <property type="protein sequence ID" value="KNF01795.1"/>
    <property type="molecule type" value="Genomic_DNA"/>
</dbReference>
<name>A0A0L0VS00_9BASI</name>
<dbReference type="STRING" id="1165861.A0A0L0VS00"/>